<dbReference type="InterPro" id="IPR051886">
    <property type="entry name" value="Seed_Dev/Stress_Resp_Reg"/>
</dbReference>
<dbReference type="GO" id="GO:0043565">
    <property type="term" value="F:sequence-specific DNA binding"/>
    <property type="evidence" value="ECO:0007669"/>
    <property type="project" value="InterPro"/>
</dbReference>
<comment type="caution">
    <text evidence="2">The sequence shown here is derived from an EMBL/GenBank/DDBJ whole genome shotgun (WGS) entry which is preliminary data.</text>
</comment>
<organism evidence="2 3">
    <name type="scientific">Ensete ventricosum</name>
    <name type="common">Abyssinian banana</name>
    <name type="synonym">Musa ensete</name>
    <dbReference type="NCBI Taxonomy" id="4639"/>
    <lineage>
        <taxon>Eukaryota</taxon>
        <taxon>Viridiplantae</taxon>
        <taxon>Streptophyta</taxon>
        <taxon>Embryophyta</taxon>
        <taxon>Tracheophyta</taxon>
        <taxon>Spermatophyta</taxon>
        <taxon>Magnoliopsida</taxon>
        <taxon>Liliopsida</taxon>
        <taxon>Zingiberales</taxon>
        <taxon>Musaceae</taxon>
        <taxon>Ensete</taxon>
    </lineage>
</organism>
<sequence length="216" mass="23468">MRRTGAFGAEVAAVQVILGTWLQLMQSVLDRLVEVPREPVHEAEHRAYVAEAIDHHVSYFFARSILALRDPAVALCPPRLSQLARALLWMGGWQPTAALRLVPTGTLSAEQASSLEAIRAVTRAAVAAVEKEMRMVQNDGLVRLMMAGRAVASAAAVAAAEKAAIGRMVARQWTVAVVADSLRMEVLRRVVAVLSPLQAVDFLAEVVRMEISMHQT</sequence>
<name>A0A426XIL0_ENSVE</name>
<evidence type="ECO:0000259" key="1">
    <source>
        <dbReference type="PROSITE" id="PS51806"/>
    </source>
</evidence>
<reference evidence="2 3" key="1">
    <citation type="journal article" date="2014" name="Agronomy (Basel)">
        <title>A Draft Genome Sequence for Ensete ventricosum, the Drought-Tolerant Tree Against Hunger.</title>
        <authorList>
            <person name="Harrison J."/>
            <person name="Moore K.A."/>
            <person name="Paszkiewicz K."/>
            <person name="Jones T."/>
            <person name="Grant M."/>
            <person name="Ambacheew D."/>
            <person name="Muzemil S."/>
            <person name="Studholme D.J."/>
        </authorList>
    </citation>
    <scope>NUCLEOTIDE SEQUENCE [LARGE SCALE GENOMIC DNA]</scope>
</reference>
<dbReference type="GO" id="GO:0006351">
    <property type="term" value="P:DNA-templated transcription"/>
    <property type="evidence" value="ECO:0007669"/>
    <property type="project" value="InterPro"/>
</dbReference>
<dbReference type="PANTHER" id="PTHR46354">
    <property type="entry name" value="DOG1 DOMAIN-CONTAINING PROTEIN"/>
    <property type="match status" value="1"/>
</dbReference>
<dbReference type="Proteomes" id="UP000287651">
    <property type="component" value="Unassembled WGS sequence"/>
</dbReference>
<proteinExistence type="predicted"/>
<dbReference type="AlphaFoldDB" id="A0A426XIL0"/>
<dbReference type="EMBL" id="AMZH03020289">
    <property type="protein sequence ID" value="RRT39317.1"/>
    <property type="molecule type" value="Genomic_DNA"/>
</dbReference>
<gene>
    <name evidence="2" type="ORF">B296_00059241</name>
</gene>
<dbReference type="PROSITE" id="PS51806">
    <property type="entry name" value="DOG1"/>
    <property type="match status" value="1"/>
</dbReference>
<dbReference type="InterPro" id="IPR025422">
    <property type="entry name" value="TGA_domain"/>
</dbReference>
<feature type="domain" description="DOG1" evidence="1">
    <location>
        <begin position="11"/>
        <end position="216"/>
    </location>
</feature>
<evidence type="ECO:0000313" key="2">
    <source>
        <dbReference type="EMBL" id="RRT39317.1"/>
    </source>
</evidence>
<accession>A0A426XIL0</accession>
<dbReference type="Pfam" id="PF14144">
    <property type="entry name" value="DOG1"/>
    <property type="match status" value="1"/>
</dbReference>
<protein>
    <recommendedName>
        <fullName evidence="1">DOG1 domain-containing protein</fullName>
    </recommendedName>
</protein>
<dbReference type="PANTHER" id="PTHR46354:SF4">
    <property type="entry name" value="PROTEIN DOG1-LIKE 3"/>
    <property type="match status" value="1"/>
</dbReference>
<evidence type="ECO:0000313" key="3">
    <source>
        <dbReference type="Proteomes" id="UP000287651"/>
    </source>
</evidence>